<keyword evidence="1" id="KW-0472">Membrane</keyword>
<reference evidence="2" key="1">
    <citation type="journal article" date="2019" name="Mol. Phylogenet. Evol.">
        <title>Plastid phylogenomic insights into the evolution of Caryophyllales.</title>
        <authorList>
            <person name="Yao G."/>
            <person name="Jin J.J."/>
            <person name="Li H.T."/>
            <person name="Yang J.B."/>
            <person name="Shiva Mandala V."/>
            <person name="Croley M."/>
            <person name="Mostow R."/>
            <person name="Douglas N.A."/>
            <person name="Chase M.W."/>
            <person name="Christenhusz M.J."/>
            <person name="Soltis D.E."/>
            <person name="Soltis P.S."/>
            <person name="Smith S.A."/>
            <person name="Brockington S.F."/>
            <person name="Moore M.J."/>
            <person name="Yi T.S."/>
            <person name="Li D.Z."/>
        </authorList>
    </citation>
    <scope>NUCLEOTIDE SEQUENCE</scope>
</reference>
<gene>
    <name evidence="2" type="primary">ndhF</name>
</gene>
<name>A0A411K6M0_DROLU</name>
<dbReference type="RefSeq" id="YP_009556625.1">
    <property type="nucleotide sequence ID" value="NC_040939.1"/>
</dbReference>
<dbReference type="EMBL" id="MK397933">
    <property type="protein sequence ID" value="QBC72970.1"/>
    <property type="molecule type" value="Genomic_DNA"/>
</dbReference>
<accession>A0A411K6M0</accession>
<organism evidence="2">
    <name type="scientific">Drosophyllum lusitanicum</name>
    <name type="common">Portuguese sundew</name>
    <name type="synonym">Drosera lusitanica</name>
    <dbReference type="NCBI Taxonomy" id="4373"/>
    <lineage>
        <taxon>Eukaryota</taxon>
        <taxon>Viridiplantae</taxon>
        <taxon>Streptophyta</taxon>
        <taxon>Embryophyta</taxon>
        <taxon>Tracheophyta</taxon>
        <taxon>Spermatophyta</taxon>
        <taxon>Magnoliopsida</taxon>
        <taxon>eudicotyledons</taxon>
        <taxon>Gunneridae</taxon>
        <taxon>Pentapetalae</taxon>
        <taxon>Caryophyllales</taxon>
        <taxon>Drosophyllaceae</taxon>
        <taxon>Drosophyllum</taxon>
    </lineage>
</organism>
<feature type="transmembrane region" description="Helical" evidence="1">
    <location>
        <begin position="36"/>
        <end position="56"/>
    </location>
</feature>
<dbReference type="GeneID" id="39111795"/>
<proteinExistence type="predicted"/>
<evidence type="ECO:0000256" key="1">
    <source>
        <dbReference type="SAM" id="Phobius"/>
    </source>
</evidence>
<keyword evidence="2" id="KW-0934">Plastid</keyword>
<keyword evidence="1" id="KW-1133">Transmembrane helix</keyword>
<feature type="transmembrane region" description="Helical" evidence="1">
    <location>
        <begin position="7"/>
        <end position="30"/>
    </location>
</feature>
<keyword evidence="1" id="KW-0812">Transmembrane</keyword>
<evidence type="ECO:0000313" key="2">
    <source>
        <dbReference type="EMBL" id="QBC72970.1"/>
    </source>
</evidence>
<protein>
    <submittedName>
        <fullName evidence="2">NADH-plastoquinone oxidoreductase subunit 5</fullName>
    </submittedName>
</protein>
<dbReference type="AlphaFoldDB" id="A0A411K6M0"/>
<sequence>MEHIYQYALIISLILLIVPFLIRAGLLLFMKATKSLRRMLSFIYSFFIVFSIKLSIQEINRSSIYQTLWSLCCC</sequence>
<geneLocation type="plastid" evidence="2"/>